<dbReference type="Pfam" id="PF00474">
    <property type="entry name" value="SSF"/>
    <property type="match status" value="1"/>
</dbReference>
<proteinExistence type="inferred from homology"/>
<feature type="transmembrane region" description="Helical" evidence="7">
    <location>
        <begin position="434"/>
        <end position="454"/>
    </location>
</feature>
<dbReference type="PROSITE" id="PS50283">
    <property type="entry name" value="NA_SOLUT_SYMP_3"/>
    <property type="match status" value="1"/>
</dbReference>
<feature type="transmembrane region" description="Helical" evidence="7">
    <location>
        <begin position="162"/>
        <end position="180"/>
    </location>
</feature>
<feature type="transmembrane region" description="Helical" evidence="7">
    <location>
        <begin position="382"/>
        <end position="400"/>
    </location>
</feature>
<evidence type="ECO:0000256" key="2">
    <source>
        <dbReference type="ARBA" id="ARBA00006434"/>
    </source>
</evidence>
<name>A0A7X2S926_9BACI</name>
<feature type="transmembrane region" description="Helical" evidence="7">
    <location>
        <begin position="76"/>
        <end position="98"/>
    </location>
</feature>
<dbReference type="Gene3D" id="1.20.1730.10">
    <property type="entry name" value="Sodium/glucose cotransporter"/>
    <property type="match status" value="1"/>
</dbReference>
<feature type="transmembrane region" description="Helical" evidence="7">
    <location>
        <begin position="192"/>
        <end position="212"/>
    </location>
</feature>
<organism evidence="8 9">
    <name type="scientific">Metabacillus mangrovi</name>
    <dbReference type="NCBI Taxonomy" id="1491830"/>
    <lineage>
        <taxon>Bacteria</taxon>
        <taxon>Bacillati</taxon>
        <taxon>Bacillota</taxon>
        <taxon>Bacilli</taxon>
        <taxon>Bacillales</taxon>
        <taxon>Bacillaceae</taxon>
        <taxon>Metabacillus</taxon>
    </lineage>
</organism>
<comment type="similarity">
    <text evidence="2 6">Belongs to the sodium:solute symporter (SSF) (TC 2.A.21) family.</text>
</comment>
<dbReference type="InterPro" id="IPR038377">
    <property type="entry name" value="Na/Glc_symporter_sf"/>
</dbReference>
<evidence type="ECO:0000256" key="6">
    <source>
        <dbReference type="RuleBase" id="RU362091"/>
    </source>
</evidence>
<evidence type="ECO:0000256" key="1">
    <source>
        <dbReference type="ARBA" id="ARBA00004141"/>
    </source>
</evidence>
<dbReference type="CDD" id="cd10328">
    <property type="entry name" value="SLC5sbd_YidK"/>
    <property type="match status" value="1"/>
</dbReference>
<keyword evidence="9" id="KW-1185">Reference proteome</keyword>
<dbReference type="PANTHER" id="PTHR11819:SF195">
    <property type="entry name" value="SODIUM_GLUCOSE COTRANSPORTER 4"/>
    <property type="match status" value="1"/>
</dbReference>
<dbReference type="GO" id="GO:0005886">
    <property type="term" value="C:plasma membrane"/>
    <property type="evidence" value="ECO:0007669"/>
    <property type="project" value="TreeGrafter"/>
</dbReference>
<dbReference type="EMBL" id="WMIB01000033">
    <property type="protein sequence ID" value="MTH55597.1"/>
    <property type="molecule type" value="Genomic_DNA"/>
</dbReference>
<dbReference type="GO" id="GO:0005412">
    <property type="term" value="F:D-glucose:sodium symporter activity"/>
    <property type="evidence" value="ECO:0007669"/>
    <property type="project" value="TreeGrafter"/>
</dbReference>
<dbReference type="NCBIfam" id="NF007790">
    <property type="entry name" value="PRK10484.1"/>
    <property type="match status" value="1"/>
</dbReference>
<dbReference type="Proteomes" id="UP000434639">
    <property type="component" value="Unassembled WGS sequence"/>
</dbReference>
<dbReference type="AlphaFoldDB" id="A0A7X2S926"/>
<gene>
    <name evidence="8" type="ORF">GKZ89_19570</name>
</gene>
<feature type="transmembrane region" description="Helical" evidence="7">
    <location>
        <begin position="503"/>
        <end position="522"/>
    </location>
</feature>
<reference evidence="8 9" key="1">
    <citation type="journal article" date="2017" name="Int. J. Syst. Evol. Microbiol.">
        <title>Bacillus mangrovi sp. nov., isolated from a sediment sample from a mangrove forest.</title>
        <authorList>
            <person name="Gupta V."/>
            <person name="Singh P.K."/>
            <person name="Korpole S."/>
            <person name="Tanuku N.R.S."/>
            <person name="Pinnaka A.K."/>
        </authorList>
    </citation>
    <scope>NUCLEOTIDE SEQUENCE [LARGE SCALE GENOMIC DNA]</scope>
    <source>
        <strain evidence="8 9">KCTC 33872</strain>
    </source>
</reference>
<comment type="subcellular location">
    <subcellularLocation>
        <location evidence="1">Membrane</location>
        <topology evidence="1">Multi-pass membrane protein</topology>
    </subcellularLocation>
</comment>
<dbReference type="NCBIfam" id="TIGR00813">
    <property type="entry name" value="sss"/>
    <property type="match status" value="1"/>
</dbReference>
<feature type="transmembrane region" description="Helical" evidence="7">
    <location>
        <begin position="119"/>
        <end position="142"/>
    </location>
</feature>
<evidence type="ECO:0000256" key="3">
    <source>
        <dbReference type="ARBA" id="ARBA00022692"/>
    </source>
</evidence>
<keyword evidence="3 7" id="KW-0812">Transmembrane</keyword>
<feature type="transmembrane region" description="Helical" evidence="7">
    <location>
        <begin position="242"/>
        <end position="261"/>
    </location>
</feature>
<sequence length="530" mass="57631">MNFITVASFIFFTVLVAVISYFLTRKEKLDTQEGYFLGGRSLGAWVIAGSLLLTNLSTEQLVGLNADGYQFNMSVMGWEVGSAIALVLVAFFLLPRYLKGGLTTIPDFLEERFDSGTKQIVTLLFLFGYVLNLLPPILYSGATALSSIFNVQEVFGVSYETSIWMMVWAIGIIGSIYAIFGGLKAVAVSDSINGIGLLFGGLLIPFLGLSVLGDGSPIAGFQSIVEKTPEKLNSVGTNSDPVPFSTMFTGMLLVNLFYWGTAQHIIQRALAAKNLKEGQKGLIITAIAKLLGPAFLILPGIIAFNIFGPGLEPMEAYPKLVNHVLPTPLVGFFAAVLFGAILSSFNSALNSSVTLFTLNIYKPYFRPDATDAQLVKNSKITGTFLAIFAMCVAPLIMFVPQGFFQYLQIVNGFYNVPILTIIIIGYATKKVPAIAAKISLVLFISVYAVTQLVWDTGVHFLHILAVLFVVCSGLMLLIGKLWPKDTEYNLEDKKVVDMTPWKLLYPMGFVAIVAMITVYVLFSNAGFANG</sequence>
<feature type="transmembrane region" description="Helical" evidence="7">
    <location>
        <begin position="282"/>
        <end position="308"/>
    </location>
</feature>
<evidence type="ECO:0000256" key="5">
    <source>
        <dbReference type="ARBA" id="ARBA00023136"/>
    </source>
</evidence>
<accession>A0A7X2S926</accession>
<feature type="transmembrane region" description="Helical" evidence="7">
    <location>
        <begin position="460"/>
        <end position="482"/>
    </location>
</feature>
<dbReference type="OrthoDB" id="9814523at2"/>
<dbReference type="InterPro" id="IPR001734">
    <property type="entry name" value="Na/solute_symporter"/>
</dbReference>
<evidence type="ECO:0000313" key="9">
    <source>
        <dbReference type="Proteomes" id="UP000434639"/>
    </source>
</evidence>
<evidence type="ECO:0000313" key="8">
    <source>
        <dbReference type="EMBL" id="MTH55597.1"/>
    </source>
</evidence>
<keyword evidence="4 7" id="KW-1133">Transmembrane helix</keyword>
<dbReference type="PANTHER" id="PTHR11819">
    <property type="entry name" value="SOLUTE CARRIER FAMILY 5"/>
    <property type="match status" value="1"/>
</dbReference>
<feature type="transmembrane region" description="Helical" evidence="7">
    <location>
        <begin position="6"/>
        <end position="23"/>
    </location>
</feature>
<evidence type="ECO:0000256" key="4">
    <source>
        <dbReference type="ARBA" id="ARBA00022989"/>
    </source>
</evidence>
<comment type="caution">
    <text evidence="8">The sequence shown here is derived from an EMBL/GenBank/DDBJ whole genome shotgun (WGS) entry which is preliminary data.</text>
</comment>
<protein>
    <submittedName>
        <fullName evidence="8">Solute:sodium symporter family transporter</fullName>
    </submittedName>
</protein>
<dbReference type="RefSeq" id="WP_155114094.1">
    <property type="nucleotide sequence ID" value="NZ_WMIB01000033.1"/>
</dbReference>
<feature type="transmembrane region" description="Helical" evidence="7">
    <location>
        <begin position="328"/>
        <end position="361"/>
    </location>
</feature>
<feature type="transmembrane region" description="Helical" evidence="7">
    <location>
        <begin position="35"/>
        <end position="56"/>
    </location>
</feature>
<keyword evidence="5 7" id="KW-0472">Membrane</keyword>
<evidence type="ECO:0000256" key="7">
    <source>
        <dbReference type="SAM" id="Phobius"/>
    </source>
</evidence>
<feature type="transmembrane region" description="Helical" evidence="7">
    <location>
        <begin position="406"/>
        <end position="427"/>
    </location>
</feature>